<dbReference type="SUPFAM" id="SSF53187">
    <property type="entry name" value="Zn-dependent exopeptidases"/>
    <property type="match status" value="1"/>
</dbReference>
<keyword evidence="2" id="KW-1185">Reference proteome</keyword>
<dbReference type="Proteomes" id="UP001296873">
    <property type="component" value="Unassembled WGS sequence"/>
</dbReference>
<comment type="caution">
    <text evidence="1">The sequence shown here is derived from an EMBL/GenBank/DDBJ whole genome shotgun (WGS) entry which is preliminary data.</text>
</comment>
<protein>
    <recommendedName>
        <fullName evidence="3">N-formylglutamate amidohydrolase</fullName>
    </recommendedName>
</protein>
<dbReference type="InterPro" id="IPR007709">
    <property type="entry name" value="N-FG_amidohydro"/>
</dbReference>
<evidence type="ECO:0000313" key="1">
    <source>
        <dbReference type="EMBL" id="MBK1667132.1"/>
    </source>
</evidence>
<reference evidence="1 2" key="1">
    <citation type="journal article" date="2020" name="Microorganisms">
        <title>Osmotic Adaptation and Compatible Solute Biosynthesis of Phototrophic Bacteria as Revealed from Genome Analyses.</title>
        <authorList>
            <person name="Imhoff J.F."/>
            <person name="Rahn T."/>
            <person name="Kunzel S."/>
            <person name="Keller A."/>
            <person name="Neulinger S.C."/>
        </authorList>
    </citation>
    <scope>NUCLEOTIDE SEQUENCE [LARGE SCALE GENOMIC DNA]</scope>
    <source>
        <strain evidence="1 2">DSM 9895</strain>
    </source>
</reference>
<name>A0ABS1DB38_9PROT</name>
<evidence type="ECO:0008006" key="3">
    <source>
        <dbReference type="Google" id="ProtNLM"/>
    </source>
</evidence>
<accession>A0ABS1DB38</accession>
<proteinExistence type="predicted"/>
<evidence type="ECO:0000313" key="2">
    <source>
        <dbReference type="Proteomes" id="UP001296873"/>
    </source>
</evidence>
<dbReference type="Pfam" id="PF05013">
    <property type="entry name" value="FGase"/>
    <property type="match status" value="1"/>
</dbReference>
<organism evidence="1 2">
    <name type="scientific">Rhodovibrio sodomensis</name>
    <dbReference type="NCBI Taxonomy" id="1088"/>
    <lineage>
        <taxon>Bacteria</taxon>
        <taxon>Pseudomonadati</taxon>
        <taxon>Pseudomonadota</taxon>
        <taxon>Alphaproteobacteria</taxon>
        <taxon>Rhodospirillales</taxon>
        <taxon>Rhodovibrionaceae</taxon>
        <taxon>Rhodovibrio</taxon>
    </lineage>
</organism>
<dbReference type="Gene3D" id="3.40.630.40">
    <property type="entry name" value="Zn-dependent exopeptidases"/>
    <property type="match status" value="1"/>
</dbReference>
<dbReference type="PIRSF" id="PIRSF029730">
    <property type="entry name" value="UCP029730"/>
    <property type="match status" value="1"/>
</dbReference>
<gene>
    <name evidence="1" type="ORF">CKO28_03615</name>
</gene>
<sequence length="280" mass="29934">MLSGEDGSPVETVNPDGRADVVLICEHAANRIPDALDDLGLDAETRGSHVAWDPGAAEVARAMADRLDAPLFLQRFSRLVYDCNRPVFAASAVPAVSERYVIPGNDGLDRAARADRQAAVYLPFRDCVAGFVRRRIAAGRPPAIVTVHTFTPVFEGRRRTTELGVLHDADARLADAVLALLSAESDLEVRRNDPYGPADGVTHTLKVQALGHGLPNVMFEIRSDLVADAAGQRAFAERLSRTVTAAWGLLHQWFGPGADLAPEVGRLIGPVPRGAEAGPA</sequence>
<dbReference type="EMBL" id="NRRL01000004">
    <property type="protein sequence ID" value="MBK1667132.1"/>
    <property type="molecule type" value="Genomic_DNA"/>
</dbReference>
<dbReference type="InterPro" id="IPR011227">
    <property type="entry name" value="UCP029730"/>
</dbReference>